<dbReference type="InterPro" id="IPR007160">
    <property type="entry name" value="DUF362"/>
</dbReference>
<feature type="chain" id="PRO_5046569349" description="DUF362 domain-containing protein" evidence="1">
    <location>
        <begin position="37"/>
        <end position="336"/>
    </location>
</feature>
<accession>A0ABM8I303</accession>
<proteinExistence type="predicted"/>
<organism evidence="3 4">
    <name type="scientific">Pseudodesulfovibrio sediminis</name>
    <dbReference type="NCBI Taxonomy" id="2810563"/>
    <lineage>
        <taxon>Bacteria</taxon>
        <taxon>Pseudomonadati</taxon>
        <taxon>Thermodesulfobacteriota</taxon>
        <taxon>Desulfovibrionia</taxon>
        <taxon>Desulfovibrionales</taxon>
        <taxon>Desulfovibrionaceae</taxon>
    </lineage>
</organism>
<keyword evidence="1" id="KW-0732">Signal</keyword>
<evidence type="ECO:0000256" key="1">
    <source>
        <dbReference type="SAM" id="SignalP"/>
    </source>
</evidence>
<keyword evidence="4" id="KW-1185">Reference proteome</keyword>
<evidence type="ECO:0000259" key="2">
    <source>
        <dbReference type="Pfam" id="PF04015"/>
    </source>
</evidence>
<dbReference type="EMBL" id="AP024485">
    <property type="protein sequence ID" value="BCS88617.1"/>
    <property type="molecule type" value="Genomic_DNA"/>
</dbReference>
<gene>
    <name evidence="3" type="ORF">PSDVSF_18590</name>
</gene>
<feature type="domain" description="DUF362" evidence="2">
    <location>
        <begin position="71"/>
        <end position="276"/>
    </location>
</feature>
<protein>
    <recommendedName>
        <fullName evidence="2">DUF362 domain-containing protein</fullName>
    </recommendedName>
</protein>
<reference evidence="3" key="1">
    <citation type="journal article" date="2022" name="Arch. Microbiol.">
        <title>Pseudodesulfovibrio sediminis sp. nov., a mesophilic and neutrophilic sulfate-reducing bacterium isolated from sediment of a brackish lake.</title>
        <authorList>
            <person name="Takahashi A."/>
            <person name="Kojima H."/>
            <person name="Watanabe M."/>
            <person name="Fukui M."/>
        </authorList>
    </citation>
    <scope>NUCLEOTIDE SEQUENCE</scope>
    <source>
        <strain evidence="3">SF6</strain>
    </source>
</reference>
<evidence type="ECO:0000313" key="4">
    <source>
        <dbReference type="Proteomes" id="UP001053296"/>
    </source>
</evidence>
<evidence type="ECO:0000313" key="3">
    <source>
        <dbReference type="EMBL" id="BCS88617.1"/>
    </source>
</evidence>
<name>A0ABM8I303_9BACT</name>
<dbReference type="Pfam" id="PF04015">
    <property type="entry name" value="DUF362"/>
    <property type="match status" value="1"/>
</dbReference>
<dbReference type="Proteomes" id="UP001053296">
    <property type="component" value="Chromosome"/>
</dbReference>
<sequence length="336" mass="36543">MSMLYGTMNRRRCVQTILMLGAGLLSGVGMPTPTMAQQQSRVVIVKTENRKVGIKRAMAEFDLAGFKGMPVAIKANYNSADPFPASTHPDTLKAMTQGLKAAGAGPMTLVERSGMGDTAQVLETMQAMDVAKEVGFNVVIMDDLRKEDFIRYSPPGSHWKNGFLLERHFVEAIRVVQTCCLKTHQYGGHFTLSLKNAVGAIAKIDPETGYNYMNELHNSPMQRTLVAEISKVYRNDLIIMDGLEAFVDGGPHKGTKVKPGVIIVSTDPVAVDAVGVAILRMYGTTPEVSRGSVFDQEQIKRAAELGIGARRASDIQLVPIGSDAQEFADRVQAELN</sequence>
<feature type="signal peptide" evidence="1">
    <location>
        <begin position="1"/>
        <end position="36"/>
    </location>
</feature>
<dbReference type="RefSeq" id="WP_229590611.1">
    <property type="nucleotide sequence ID" value="NZ_AP024485.1"/>
</dbReference>